<sequence length="45" mass="5398">MHFYFIFFTLNNGHSAGALIQSDLHRFCICYLVLFLYSWIYTEAM</sequence>
<evidence type="ECO:0000313" key="1">
    <source>
        <dbReference type="EMBL" id="JAI05216.1"/>
    </source>
</evidence>
<organism evidence="1">
    <name type="scientific">Anguilla anguilla</name>
    <name type="common">European freshwater eel</name>
    <name type="synonym">Muraena anguilla</name>
    <dbReference type="NCBI Taxonomy" id="7936"/>
    <lineage>
        <taxon>Eukaryota</taxon>
        <taxon>Metazoa</taxon>
        <taxon>Chordata</taxon>
        <taxon>Craniata</taxon>
        <taxon>Vertebrata</taxon>
        <taxon>Euteleostomi</taxon>
        <taxon>Actinopterygii</taxon>
        <taxon>Neopterygii</taxon>
        <taxon>Teleostei</taxon>
        <taxon>Anguilliformes</taxon>
        <taxon>Anguillidae</taxon>
        <taxon>Anguilla</taxon>
    </lineage>
</organism>
<proteinExistence type="predicted"/>
<dbReference type="AlphaFoldDB" id="A0A0E9XTL9"/>
<reference evidence="1" key="1">
    <citation type="submission" date="2014-11" db="EMBL/GenBank/DDBJ databases">
        <authorList>
            <person name="Amaro Gonzalez C."/>
        </authorList>
    </citation>
    <scope>NUCLEOTIDE SEQUENCE</scope>
</reference>
<accession>A0A0E9XTL9</accession>
<reference evidence="1" key="2">
    <citation type="journal article" date="2015" name="Fish Shellfish Immunol.">
        <title>Early steps in the European eel (Anguilla anguilla)-Vibrio vulnificus interaction in the gills: Role of the RtxA13 toxin.</title>
        <authorList>
            <person name="Callol A."/>
            <person name="Pajuelo D."/>
            <person name="Ebbesson L."/>
            <person name="Teles M."/>
            <person name="MacKenzie S."/>
            <person name="Amaro C."/>
        </authorList>
    </citation>
    <scope>NUCLEOTIDE SEQUENCE</scope>
</reference>
<protein>
    <submittedName>
        <fullName evidence="1">Uncharacterized protein</fullName>
    </submittedName>
</protein>
<dbReference type="EMBL" id="GBXM01003362">
    <property type="protein sequence ID" value="JAI05216.1"/>
    <property type="molecule type" value="Transcribed_RNA"/>
</dbReference>
<name>A0A0E9XTL9_ANGAN</name>